<dbReference type="SUPFAM" id="SSF50494">
    <property type="entry name" value="Trypsin-like serine proteases"/>
    <property type="match status" value="1"/>
</dbReference>
<dbReference type="PRINTS" id="PR00722">
    <property type="entry name" value="CHYMOTRYPSIN"/>
</dbReference>
<dbReference type="InterPro" id="IPR009003">
    <property type="entry name" value="Peptidase_S1_PA"/>
</dbReference>
<dbReference type="PROSITE" id="PS50240">
    <property type="entry name" value="TRYPSIN_DOM"/>
    <property type="match status" value="1"/>
</dbReference>
<dbReference type="PANTHER" id="PTHR24256">
    <property type="entry name" value="TRYPTASE-RELATED"/>
    <property type="match status" value="1"/>
</dbReference>
<feature type="non-terminal residue" evidence="6">
    <location>
        <position position="1"/>
    </location>
</feature>
<evidence type="ECO:0000256" key="3">
    <source>
        <dbReference type="SAM" id="MobiDB-lite"/>
    </source>
</evidence>
<feature type="chain" id="PRO_5003914327" evidence="4">
    <location>
        <begin position="20"/>
        <end position="346"/>
    </location>
</feature>
<feature type="signal peptide" evidence="4">
    <location>
        <begin position="1"/>
        <end position="19"/>
    </location>
</feature>
<sequence>MLLHWIAVVASCLSLDVKAANETEAQTSMFGLSKTGEEVQFNLIDGEDADIERYPFYAMIVKKKSAIKTINSGAKLKLFCGSSLIHSRFILTAFHCFKKKPYPAAWIAVFHVVDRCHPVGFRTVEVANIFFHVGSTTSSFAKINDLALAELKRPVTDIKPVNLPKFPPIVGRVGMLIGFGRVELKKKKTDKEVPCILKMTSQTVEHPDRCRHVHEQVVHAFCSKSIWRPMSMACRGDSGGPWLVSGDDGYEVQGLSSFGAADCKPESENDHYTSVFSVRTLDKRDHLLTSTQRVSFSTPVPRKENASRDSRPQNMVLPGVIIRTNFFFFFLRGPQTRYLVRAALHG</sequence>
<proteinExistence type="evidence at transcript level"/>
<evidence type="ECO:0000256" key="4">
    <source>
        <dbReference type="SAM" id="SignalP"/>
    </source>
</evidence>
<keyword evidence="4" id="KW-0732">Signal</keyword>
<accession>K7X0W9</accession>
<reference evidence="6" key="1">
    <citation type="journal article" date="2012" name="Jiangsu nong ye xue bao">
        <title>Identification and expression analysis of serine protease AlSP3 gene in Apolygus lucorum (Meyer-Dur).</title>
        <authorList>
            <person name="Sun Y."/>
            <person name="Bai L."/>
            <person name="Zhang J."/>
            <person name="Xiao L."/>
            <person name="Tan Y."/>
            <person name="Sheng Y."/>
        </authorList>
    </citation>
    <scope>NUCLEOTIDE SEQUENCE</scope>
</reference>
<evidence type="ECO:0000256" key="1">
    <source>
        <dbReference type="ARBA" id="ARBA00023157"/>
    </source>
</evidence>
<dbReference type="Gene3D" id="2.40.10.10">
    <property type="entry name" value="Trypsin-like serine proteases"/>
    <property type="match status" value="1"/>
</dbReference>
<organism evidence="6">
    <name type="scientific">Apolygus lucorum</name>
    <name type="common">Small green plant bug</name>
    <name type="synonym">Lygocoris lucorum</name>
    <dbReference type="NCBI Taxonomy" id="248454"/>
    <lineage>
        <taxon>Eukaryota</taxon>
        <taxon>Metazoa</taxon>
        <taxon>Ecdysozoa</taxon>
        <taxon>Arthropoda</taxon>
        <taxon>Hexapoda</taxon>
        <taxon>Insecta</taxon>
        <taxon>Pterygota</taxon>
        <taxon>Neoptera</taxon>
        <taxon>Paraneoptera</taxon>
        <taxon>Hemiptera</taxon>
        <taxon>Heteroptera</taxon>
        <taxon>Panheteroptera</taxon>
        <taxon>Cimicomorpha</taxon>
        <taxon>Miridae</taxon>
        <taxon>Mirini</taxon>
        <taxon>Apolygus</taxon>
    </lineage>
</organism>
<dbReference type="InterPro" id="IPR051487">
    <property type="entry name" value="Ser/Thr_Proteases_Immune/Dev"/>
</dbReference>
<keyword evidence="1" id="KW-1015">Disulfide bond</keyword>
<dbReference type="InterPro" id="IPR001314">
    <property type="entry name" value="Peptidase_S1A"/>
</dbReference>
<name>K7X0W9_APOLU</name>
<dbReference type="AlphaFoldDB" id="K7X0W9"/>
<feature type="domain" description="Peptidase S1" evidence="5">
    <location>
        <begin position="43"/>
        <end position="289"/>
    </location>
</feature>
<feature type="compositionally biased region" description="Basic and acidic residues" evidence="3">
    <location>
        <begin position="301"/>
        <end position="311"/>
    </location>
</feature>
<dbReference type="InterPro" id="IPR001254">
    <property type="entry name" value="Trypsin_dom"/>
</dbReference>
<dbReference type="GO" id="GO:0006508">
    <property type="term" value="P:proteolysis"/>
    <property type="evidence" value="ECO:0007669"/>
    <property type="project" value="UniProtKB-KW"/>
</dbReference>
<evidence type="ECO:0000256" key="2">
    <source>
        <dbReference type="ARBA" id="ARBA00024195"/>
    </source>
</evidence>
<gene>
    <name evidence="6" type="primary">SP3</name>
</gene>
<dbReference type="SMART" id="SM00020">
    <property type="entry name" value="Tryp_SPc"/>
    <property type="match status" value="1"/>
</dbReference>
<feature type="region of interest" description="Disordered" evidence="3">
    <location>
        <begin position="292"/>
        <end position="311"/>
    </location>
</feature>
<keyword evidence="6" id="KW-0378">Hydrolase</keyword>
<dbReference type="InterPro" id="IPR043504">
    <property type="entry name" value="Peptidase_S1_PA_chymotrypsin"/>
</dbReference>
<evidence type="ECO:0000313" key="6">
    <source>
        <dbReference type="EMBL" id="AFX73398.1"/>
    </source>
</evidence>
<dbReference type="Pfam" id="PF00089">
    <property type="entry name" value="Trypsin"/>
    <property type="match status" value="1"/>
</dbReference>
<evidence type="ECO:0000259" key="5">
    <source>
        <dbReference type="PROSITE" id="PS50240"/>
    </source>
</evidence>
<dbReference type="GO" id="GO:0004252">
    <property type="term" value="F:serine-type endopeptidase activity"/>
    <property type="evidence" value="ECO:0007669"/>
    <property type="project" value="InterPro"/>
</dbReference>
<keyword evidence="6" id="KW-0645">Protease</keyword>
<comment type="similarity">
    <text evidence="2">Belongs to the peptidase S1 family. CLIP subfamily.</text>
</comment>
<dbReference type="EMBL" id="JQ609681">
    <property type="protein sequence ID" value="AFX73398.1"/>
    <property type="molecule type" value="mRNA"/>
</dbReference>
<protein>
    <submittedName>
        <fullName evidence="6">Serine protease</fullName>
    </submittedName>
</protein>